<reference evidence="1 2" key="1">
    <citation type="submission" date="2023-09" db="EMBL/GenBank/DDBJ databases">
        <authorList>
            <person name="Rey-Velasco X."/>
        </authorList>
    </citation>
    <scope>NUCLEOTIDE SEQUENCE [LARGE SCALE GENOMIC DNA]</scope>
    <source>
        <strain evidence="1 2">F188</strain>
    </source>
</reference>
<comment type="caution">
    <text evidence="1">The sequence shown here is derived from an EMBL/GenBank/DDBJ whole genome shotgun (WGS) entry which is preliminary data.</text>
</comment>
<dbReference type="EMBL" id="JAVRHM010000001">
    <property type="protein sequence ID" value="MDT0688667.1"/>
    <property type="molecule type" value="Genomic_DNA"/>
</dbReference>
<sequence length="281" mass="31782">MKTAIFSIALILSFTSLNSQNLNKYKYVVVPESFGFLNAPDEYQLNALTKFLFEKNGFKATMKSEQKPSDLKANGCLALYADVKDDSNLFVTKLTVVLENCNGEVVYRSSEGSSRKKDFKRAHHDALRDAFNSFEEFNYKFQQDSDNIATETISSPKAEQEGEVAAQAPEENMIAAMAEEQEDEDIEVKKTETGTEKSAVVYILDNAVYFIEKSDSGYSLFQKGMAEPFASLIKSKGQENYIYSSITKQGLAYFDKEENLVVEHFDKNKNEMIKTVYEVQD</sequence>
<dbReference type="RefSeq" id="WP_311680527.1">
    <property type="nucleotide sequence ID" value="NZ_JAVRHM010000001.1"/>
</dbReference>
<evidence type="ECO:0000313" key="1">
    <source>
        <dbReference type="EMBL" id="MDT0688667.1"/>
    </source>
</evidence>
<proteinExistence type="predicted"/>
<accession>A0ABU3DYA0</accession>
<name>A0ABU3DYA0_9FLAO</name>
<protein>
    <submittedName>
        <fullName evidence="1">Uncharacterized protein</fullName>
    </submittedName>
</protein>
<evidence type="ECO:0000313" key="2">
    <source>
        <dbReference type="Proteomes" id="UP001261624"/>
    </source>
</evidence>
<organism evidence="1 2">
    <name type="scientific">Autumnicola patrickiae</name>
    <dbReference type="NCBI Taxonomy" id="3075591"/>
    <lineage>
        <taxon>Bacteria</taxon>
        <taxon>Pseudomonadati</taxon>
        <taxon>Bacteroidota</taxon>
        <taxon>Flavobacteriia</taxon>
        <taxon>Flavobacteriales</taxon>
        <taxon>Flavobacteriaceae</taxon>
        <taxon>Autumnicola</taxon>
    </lineage>
</organism>
<keyword evidence="2" id="KW-1185">Reference proteome</keyword>
<dbReference type="Proteomes" id="UP001261624">
    <property type="component" value="Unassembled WGS sequence"/>
</dbReference>
<gene>
    <name evidence="1" type="ORF">RM549_02655</name>
</gene>